<sequence>MQSAIESPANVFIHLSSLLEIAYGPILRCAQLKDGTKPCSNKIAGANLEPVKGYFKQLFAILNEPDRQFHDKDGVFDEVLAELIDRCLCVRRHRQNSDDAKSQWLTELYNDEKRDQLRCKLQPYLFESLEEDSIISTPPPATPPATEFEVCSSKNSPIDKYEVQLNVTRKLLESLTENDKKSGFIYLISHPREPDMFKVGHTADIEARFGNHKRCYEEFSTLKKDHIPNVHRIEQLIITEFSLRHYKLKEKCKRCNKSHKEWLQVSQEKLVNSFNKWVKFAKADKRPYDKHGRFKSRTVALPSPAMDFKPRTPTPKKSAPRRSDVAPSQEASPSKPDSSKSDIRIIQEELSDESSDESAPRPGYSEADHPSPVSNISVRLAAARVGYHESIPLLYTLPTLEFSNPWTLPYLLPTISPSHRSRIRTIELRWSFPGHWLPSKDSVRAVYVSAGRTQWTETCRAVSQLTSLRSFVLVLESNWFSEPVEKLAGFLEPLSGIVVRSGLRTGWDWDRDRDRDCGGKKDVDVELGFGDGFSSDEDSCKSLGSDSGSFSSVGGYDSIATATAMASGSRGSWELRLQAV</sequence>
<reference evidence="5" key="1">
    <citation type="journal article" date="2017" name="Nat. Microbiol.">
        <title>Global analysis of biosynthetic gene clusters reveals vast potential of secondary metabolite production in Penicillium species.</title>
        <authorList>
            <person name="Nielsen J.C."/>
            <person name="Grijseels S."/>
            <person name="Prigent S."/>
            <person name="Ji B."/>
            <person name="Dainat J."/>
            <person name="Nielsen K.F."/>
            <person name="Frisvad J.C."/>
            <person name="Workman M."/>
            <person name="Nielsen J."/>
        </authorList>
    </citation>
    <scope>NUCLEOTIDE SEQUENCE [LARGE SCALE GENOMIC DNA]</scope>
    <source>
        <strain evidence="5">IBT 29525</strain>
    </source>
</reference>
<dbReference type="InterPro" id="IPR053006">
    <property type="entry name" value="Meiosis_regulatory"/>
</dbReference>
<dbReference type="Pfam" id="PF10544">
    <property type="entry name" value="T5orf172"/>
    <property type="match status" value="1"/>
</dbReference>
<evidence type="ECO:0000259" key="3">
    <source>
        <dbReference type="Pfam" id="PF24864"/>
    </source>
</evidence>
<feature type="compositionally biased region" description="Basic and acidic residues" evidence="1">
    <location>
        <begin position="337"/>
        <end position="347"/>
    </location>
</feature>
<dbReference type="Pfam" id="PF24864">
    <property type="entry name" value="DUF7730"/>
    <property type="match status" value="1"/>
</dbReference>
<dbReference type="PANTHER" id="PTHR28094:SF1">
    <property type="entry name" value="MEIOTICALLY UP-REGULATED GENE 113 PROTEIN"/>
    <property type="match status" value="1"/>
</dbReference>
<evidence type="ECO:0000313" key="5">
    <source>
        <dbReference type="Proteomes" id="UP000191612"/>
    </source>
</evidence>
<proteinExistence type="predicted"/>
<dbReference type="AlphaFoldDB" id="A0A1V6QSB3"/>
<evidence type="ECO:0000259" key="2">
    <source>
        <dbReference type="Pfam" id="PF10544"/>
    </source>
</evidence>
<feature type="domain" description="DUF7730" evidence="3">
    <location>
        <begin position="381"/>
        <end position="498"/>
    </location>
</feature>
<keyword evidence="5" id="KW-1185">Reference proteome</keyword>
<protein>
    <submittedName>
        <fullName evidence="4">Uncharacterized protein</fullName>
    </submittedName>
</protein>
<dbReference type="InterPro" id="IPR018306">
    <property type="entry name" value="Phage_T5_Orf172_DNA-bd"/>
</dbReference>
<feature type="domain" description="Bacteriophage T5 Orf172 DNA-binding" evidence="2">
    <location>
        <begin position="183"/>
        <end position="277"/>
    </location>
</feature>
<feature type="region of interest" description="Disordered" evidence="1">
    <location>
        <begin position="289"/>
        <end position="372"/>
    </location>
</feature>
<evidence type="ECO:0000256" key="1">
    <source>
        <dbReference type="SAM" id="MobiDB-lite"/>
    </source>
</evidence>
<dbReference type="EMBL" id="MDYO01000044">
    <property type="protein sequence ID" value="OQD92109.1"/>
    <property type="molecule type" value="Genomic_DNA"/>
</dbReference>
<dbReference type="InterPro" id="IPR056632">
    <property type="entry name" value="DUF7730"/>
</dbReference>
<name>A0A1V6QSB3_9EURO</name>
<dbReference type="PANTHER" id="PTHR28094">
    <property type="entry name" value="MEIOTICALLY UP-REGULATED GENE 113 PROTEIN"/>
    <property type="match status" value="1"/>
</dbReference>
<gene>
    <name evidence="4" type="ORF">PENSOL_c044G00990</name>
</gene>
<evidence type="ECO:0000313" key="4">
    <source>
        <dbReference type="EMBL" id="OQD92109.1"/>
    </source>
</evidence>
<dbReference type="Proteomes" id="UP000191612">
    <property type="component" value="Unassembled WGS sequence"/>
</dbReference>
<organism evidence="4 5">
    <name type="scientific">Penicillium solitum</name>
    <dbReference type="NCBI Taxonomy" id="60172"/>
    <lineage>
        <taxon>Eukaryota</taxon>
        <taxon>Fungi</taxon>
        <taxon>Dikarya</taxon>
        <taxon>Ascomycota</taxon>
        <taxon>Pezizomycotina</taxon>
        <taxon>Eurotiomycetes</taxon>
        <taxon>Eurotiomycetidae</taxon>
        <taxon>Eurotiales</taxon>
        <taxon>Aspergillaceae</taxon>
        <taxon>Penicillium</taxon>
    </lineage>
</organism>
<accession>A0A1V6QSB3</accession>
<comment type="caution">
    <text evidence="4">The sequence shown here is derived from an EMBL/GenBank/DDBJ whole genome shotgun (WGS) entry which is preliminary data.</text>
</comment>